<dbReference type="RefSeq" id="WP_108116206.1">
    <property type="nucleotide sequence ID" value="NZ_QBKT01000009.1"/>
</dbReference>
<dbReference type="NCBIfam" id="NF004824">
    <property type="entry name" value="PRK06180.1"/>
    <property type="match status" value="1"/>
</dbReference>
<dbReference type="EMBL" id="QBKT01000009">
    <property type="protein sequence ID" value="PTX59512.1"/>
    <property type="molecule type" value="Genomic_DNA"/>
</dbReference>
<keyword evidence="2" id="KW-0560">Oxidoreductase</keyword>
<proteinExistence type="inferred from homology"/>
<dbReference type="OrthoDB" id="822355at2"/>
<dbReference type="PANTHER" id="PTHR43976:SF16">
    <property type="entry name" value="SHORT-CHAIN DEHYDROGENASE_REDUCTASE FAMILY PROTEIN"/>
    <property type="match status" value="1"/>
</dbReference>
<dbReference type="InterPro" id="IPR051911">
    <property type="entry name" value="SDR_oxidoreductase"/>
</dbReference>
<organism evidence="4 5">
    <name type="scientific">Kordia periserrulae</name>
    <dbReference type="NCBI Taxonomy" id="701523"/>
    <lineage>
        <taxon>Bacteria</taxon>
        <taxon>Pseudomonadati</taxon>
        <taxon>Bacteroidota</taxon>
        <taxon>Flavobacteriia</taxon>
        <taxon>Flavobacteriales</taxon>
        <taxon>Flavobacteriaceae</taxon>
        <taxon>Kordia</taxon>
    </lineage>
</organism>
<protein>
    <submittedName>
        <fullName evidence="4">NADP-dependent 3-hydroxy acid dehydrogenase YdfG</fullName>
    </submittedName>
</protein>
<evidence type="ECO:0000256" key="1">
    <source>
        <dbReference type="ARBA" id="ARBA00006484"/>
    </source>
</evidence>
<accession>A0A2T6BTW9</accession>
<evidence type="ECO:0000313" key="4">
    <source>
        <dbReference type="EMBL" id="PTX59512.1"/>
    </source>
</evidence>
<dbReference type="AlphaFoldDB" id="A0A2T6BTW9"/>
<dbReference type="CDD" id="cd05374">
    <property type="entry name" value="17beta-HSD-like_SDR_c"/>
    <property type="match status" value="1"/>
</dbReference>
<dbReference type="PROSITE" id="PS00061">
    <property type="entry name" value="ADH_SHORT"/>
    <property type="match status" value="1"/>
</dbReference>
<dbReference type="InterPro" id="IPR036291">
    <property type="entry name" value="NAD(P)-bd_dom_sf"/>
</dbReference>
<dbReference type="PRINTS" id="PR00080">
    <property type="entry name" value="SDRFAMILY"/>
</dbReference>
<evidence type="ECO:0000313" key="5">
    <source>
        <dbReference type="Proteomes" id="UP000244090"/>
    </source>
</evidence>
<comment type="caution">
    <text evidence="4">The sequence shown here is derived from an EMBL/GenBank/DDBJ whole genome shotgun (WGS) entry which is preliminary data.</text>
</comment>
<evidence type="ECO:0000256" key="2">
    <source>
        <dbReference type="ARBA" id="ARBA00023002"/>
    </source>
</evidence>
<reference evidence="4 5" key="1">
    <citation type="submission" date="2018-04" db="EMBL/GenBank/DDBJ databases">
        <title>Genomic Encyclopedia of Archaeal and Bacterial Type Strains, Phase II (KMG-II): from individual species to whole genera.</title>
        <authorList>
            <person name="Goeker M."/>
        </authorList>
    </citation>
    <scope>NUCLEOTIDE SEQUENCE [LARGE SCALE GENOMIC DNA]</scope>
    <source>
        <strain evidence="4 5">DSM 25731</strain>
    </source>
</reference>
<dbReference type="SUPFAM" id="SSF51735">
    <property type="entry name" value="NAD(P)-binding Rossmann-fold domains"/>
    <property type="match status" value="1"/>
</dbReference>
<dbReference type="PANTHER" id="PTHR43976">
    <property type="entry name" value="SHORT CHAIN DEHYDROGENASE"/>
    <property type="match status" value="1"/>
</dbReference>
<dbReference type="PRINTS" id="PR00081">
    <property type="entry name" value="GDHRDH"/>
</dbReference>
<comment type="similarity">
    <text evidence="1 3">Belongs to the short-chain dehydrogenases/reductases (SDR) family.</text>
</comment>
<dbReference type="Gene3D" id="3.40.50.720">
    <property type="entry name" value="NAD(P)-binding Rossmann-like Domain"/>
    <property type="match status" value="1"/>
</dbReference>
<gene>
    <name evidence="4" type="ORF">C8N46_109101</name>
</gene>
<keyword evidence="5" id="KW-1185">Reference proteome</keyword>
<name>A0A2T6BTW9_9FLAO</name>
<dbReference type="InterPro" id="IPR020904">
    <property type="entry name" value="Sc_DH/Rdtase_CS"/>
</dbReference>
<dbReference type="Pfam" id="PF00106">
    <property type="entry name" value="adh_short"/>
    <property type="match status" value="1"/>
</dbReference>
<sequence length="282" mass="30579">MNQKIWYITGISSGLGKALANAVMEKGDFVIGTFRNSTQVDTFNSNHKGKGFAVKLDITNHEEIDQTTNMLIEKFKRIDVLVNNAGIGFVGAIEEASIQEVRNVFEANFFGVLKLTQNILPFMRKEHKGHIVQISSHGGIKAFAGFGIYNASKFALEGFSEALAQEVAALGIKVSIIEPGPFRTNFASSNLGEAQKIIKAYEATAGAFRTKLKSVHGKQEGNPEKAAQAIIQLVSSEKSPLRLPLGKIALMTIKMKLESVQSDVESGRSIAENAVYESTISG</sequence>
<dbReference type="InterPro" id="IPR002347">
    <property type="entry name" value="SDR_fam"/>
</dbReference>
<dbReference type="GO" id="GO:0016491">
    <property type="term" value="F:oxidoreductase activity"/>
    <property type="evidence" value="ECO:0007669"/>
    <property type="project" value="UniProtKB-KW"/>
</dbReference>
<evidence type="ECO:0000256" key="3">
    <source>
        <dbReference type="RuleBase" id="RU000363"/>
    </source>
</evidence>
<dbReference type="Proteomes" id="UP000244090">
    <property type="component" value="Unassembled WGS sequence"/>
</dbReference>